<proteinExistence type="predicted"/>
<dbReference type="EMBL" id="BMGM01000001">
    <property type="protein sequence ID" value="GGE26636.1"/>
    <property type="molecule type" value="Genomic_DNA"/>
</dbReference>
<evidence type="ECO:0008006" key="3">
    <source>
        <dbReference type="Google" id="ProtNLM"/>
    </source>
</evidence>
<sequence length="92" mass="10284">MLTDGEAYHFSIDANVAESVNALHFSLKFDTETMSMEDVGKKLFSLYPNPAVGVVQLKSNLRLSLCHLESGLYIVQLTDQEGNSYTQELIKK</sequence>
<reference evidence="2" key="1">
    <citation type="journal article" date="2019" name="Int. J. Syst. Evol. Microbiol.">
        <title>The Global Catalogue of Microorganisms (GCM) 10K type strain sequencing project: providing services to taxonomists for standard genome sequencing and annotation.</title>
        <authorList>
            <consortium name="The Broad Institute Genomics Platform"/>
            <consortium name="The Broad Institute Genome Sequencing Center for Infectious Disease"/>
            <person name="Wu L."/>
            <person name="Ma J."/>
        </authorList>
    </citation>
    <scope>NUCLEOTIDE SEQUENCE [LARGE SCALE GENOMIC DNA]</scope>
    <source>
        <strain evidence="2">CGMCC 1.12931</strain>
    </source>
</reference>
<gene>
    <name evidence="1" type="ORF">GCM10010832_04160</name>
</gene>
<accession>A0ABQ1SEZ9</accession>
<name>A0ABQ1SEZ9_9FLAO</name>
<dbReference type="Proteomes" id="UP000599179">
    <property type="component" value="Unassembled WGS sequence"/>
</dbReference>
<keyword evidence="2" id="KW-1185">Reference proteome</keyword>
<protein>
    <recommendedName>
        <fullName evidence="3">Secretion system C-terminal sorting domain-containing protein</fullName>
    </recommendedName>
</protein>
<evidence type="ECO:0000313" key="1">
    <source>
        <dbReference type="EMBL" id="GGE26636.1"/>
    </source>
</evidence>
<dbReference type="RefSeq" id="WP_188457414.1">
    <property type="nucleotide sequence ID" value="NZ_BMGM01000001.1"/>
</dbReference>
<organism evidence="1 2">
    <name type="scientific">Psychroflexus planctonicus</name>
    <dbReference type="NCBI Taxonomy" id="1526575"/>
    <lineage>
        <taxon>Bacteria</taxon>
        <taxon>Pseudomonadati</taxon>
        <taxon>Bacteroidota</taxon>
        <taxon>Flavobacteriia</taxon>
        <taxon>Flavobacteriales</taxon>
        <taxon>Flavobacteriaceae</taxon>
        <taxon>Psychroflexus</taxon>
    </lineage>
</organism>
<comment type="caution">
    <text evidence="1">The sequence shown here is derived from an EMBL/GenBank/DDBJ whole genome shotgun (WGS) entry which is preliminary data.</text>
</comment>
<evidence type="ECO:0000313" key="2">
    <source>
        <dbReference type="Proteomes" id="UP000599179"/>
    </source>
</evidence>